<gene>
    <name evidence="1" type="ORF">DFR58_11490</name>
</gene>
<keyword evidence="2" id="KW-1185">Reference proteome</keyword>
<sequence length="135" mass="15576">MNSLELIDYLKDVGEYIEYSFYTNSSEIMTAISESGFERVFNVISIEEVKKGVYNCVTTWDTDNGNSFKKNVVIDMSGEMVFITETLDSKQQDAVSSVDIDMEREYGEVLRLFKRKQLNSIEKAIFIKVVKAFFE</sequence>
<dbReference type="RefSeq" id="WP_114298289.1">
    <property type="nucleotide sequence ID" value="NZ_QPJT01000014.1"/>
</dbReference>
<dbReference type="OrthoDB" id="1739386at2"/>
<name>A0A369B322_9FIRM</name>
<proteinExistence type="predicted"/>
<dbReference type="EMBL" id="QPJT01000014">
    <property type="protein sequence ID" value="RCX14856.1"/>
    <property type="molecule type" value="Genomic_DNA"/>
</dbReference>
<dbReference type="AlphaFoldDB" id="A0A369B322"/>
<organism evidence="1 2">
    <name type="scientific">Anaerobacterium chartisolvens</name>
    <dbReference type="NCBI Taxonomy" id="1297424"/>
    <lineage>
        <taxon>Bacteria</taxon>
        <taxon>Bacillati</taxon>
        <taxon>Bacillota</taxon>
        <taxon>Clostridia</taxon>
        <taxon>Eubacteriales</taxon>
        <taxon>Oscillospiraceae</taxon>
        <taxon>Anaerobacterium</taxon>
    </lineage>
</organism>
<protein>
    <submittedName>
        <fullName evidence="1">Uncharacterized protein</fullName>
    </submittedName>
</protein>
<accession>A0A369B322</accession>
<comment type="caution">
    <text evidence="1">The sequence shown here is derived from an EMBL/GenBank/DDBJ whole genome shotgun (WGS) entry which is preliminary data.</text>
</comment>
<reference evidence="1 2" key="1">
    <citation type="submission" date="2018-07" db="EMBL/GenBank/DDBJ databases">
        <title>Genomic Encyclopedia of Type Strains, Phase IV (KMG-IV): sequencing the most valuable type-strain genomes for metagenomic binning, comparative biology and taxonomic classification.</title>
        <authorList>
            <person name="Goeker M."/>
        </authorList>
    </citation>
    <scope>NUCLEOTIDE SEQUENCE [LARGE SCALE GENOMIC DNA]</scope>
    <source>
        <strain evidence="1 2">DSM 27016</strain>
    </source>
</reference>
<dbReference type="Proteomes" id="UP000253034">
    <property type="component" value="Unassembled WGS sequence"/>
</dbReference>
<evidence type="ECO:0000313" key="1">
    <source>
        <dbReference type="EMBL" id="RCX14856.1"/>
    </source>
</evidence>
<evidence type="ECO:0000313" key="2">
    <source>
        <dbReference type="Proteomes" id="UP000253034"/>
    </source>
</evidence>